<gene>
    <name evidence="2" type="ORF">UCDDA912_g07363</name>
</gene>
<reference evidence="2 3" key="1">
    <citation type="submission" date="2015-05" db="EMBL/GenBank/DDBJ databases">
        <title>Distinctive expansion of gene families associated with plant cell wall degradation and secondary metabolism in the genomes of grapevine trunk pathogens.</title>
        <authorList>
            <person name="Lawrence D.P."/>
            <person name="Travadon R."/>
            <person name="Rolshausen P.E."/>
            <person name="Baumgartner K."/>
        </authorList>
    </citation>
    <scope>NUCLEOTIDE SEQUENCE [LARGE SCALE GENOMIC DNA]</scope>
    <source>
        <strain evidence="2">DA912</strain>
    </source>
</reference>
<dbReference type="OrthoDB" id="5234205at2759"/>
<dbReference type="EMBL" id="LCUC01000292">
    <property type="protein sequence ID" value="KKY32657.1"/>
    <property type="molecule type" value="Genomic_DNA"/>
</dbReference>
<accession>A0A0G2FDI3</accession>
<sequence length="263" mass="29881">MGSNLHEKEAFDWGIVGVDLDDIEVSAASPNDTAAHFERDPQDSSPINVDGETHMEEELKREPPSPYVYFFRAAAFSCLVDLNSQGLIHPTLFAIIIGRLFDADPRFLDVFNRFFMPPGFRIEHTTRRAVIHECLLQIGRHLETNPTTACHPRLKTLVKVLHHLAYRRTRDGSHMDEIVGKLVCSSNGREFRPDPGNHTILRGPKLSPRFLSRSGGWWPFKDFPWQEADLLGLCSAPRADRRKSADTLDPRLLVVRGIHRAWA</sequence>
<reference evidence="2 3" key="2">
    <citation type="submission" date="2015-05" db="EMBL/GenBank/DDBJ databases">
        <authorList>
            <person name="Morales-Cruz A."/>
            <person name="Amrine K.C."/>
            <person name="Cantu D."/>
        </authorList>
    </citation>
    <scope>NUCLEOTIDE SEQUENCE [LARGE SCALE GENOMIC DNA]</scope>
    <source>
        <strain evidence="2">DA912</strain>
    </source>
</reference>
<feature type="region of interest" description="Disordered" evidence="1">
    <location>
        <begin position="32"/>
        <end position="58"/>
    </location>
</feature>
<dbReference type="Proteomes" id="UP000034680">
    <property type="component" value="Unassembled WGS sequence"/>
</dbReference>
<dbReference type="AlphaFoldDB" id="A0A0G2FDI3"/>
<evidence type="ECO:0000256" key="1">
    <source>
        <dbReference type="SAM" id="MobiDB-lite"/>
    </source>
</evidence>
<keyword evidence="3" id="KW-1185">Reference proteome</keyword>
<organism evidence="2 3">
    <name type="scientific">Diaporthe ampelina</name>
    <dbReference type="NCBI Taxonomy" id="1214573"/>
    <lineage>
        <taxon>Eukaryota</taxon>
        <taxon>Fungi</taxon>
        <taxon>Dikarya</taxon>
        <taxon>Ascomycota</taxon>
        <taxon>Pezizomycotina</taxon>
        <taxon>Sordariomycetes</taxon>
        <taxon>Sordariomycetidae</taxon>
        <taxon>Diaporthales</taxon>
        <taxon>Diaporthaceae</taxon>
        <taxon>Diaporthe</taxon>
    </lineage>
</organism>
<evidence type="ECO:0000313" key="3">
    <source>
        <dbReference type="Proteomes" id="UP000034680"/>
    </source>
</evidence>
<protein>
    <submittedName>
        <fullName evidence="2">Uncharacterized protein</fullName>
    </submittedName>
</protein>
<name>A0A0G2FDI3_9PEZI</name>
<evidence type="ECO:0000313" key="2">
    <source>
        <dbReference type="EMBL" id="KKY32657.1"/>
    </source>
</evidence>
<proteinExistence type="predicted"/>
<comment type="caution">
    <text evidence="2">The sequence shown here is derived from an EMBL/GenBank/DDBJ whole genome shotgun (WGS) entry which is preliminary data.</text>
</comment>